<dbReference type="PANTHER" id="PTHR36835:SF1">
    <property type="entry name" value="CYTOCHROME BO(3) UBIQUINOL OXIDASE SUBUNIT 4"/>
    <property type="match status" value="1"/>
</dbReference>
<evidence type="ECO:0000256" key="10">
    <source>
        <dbReference type="ARBA" id="ARBA00023002"/>
    </source>
</evidence>
<evidence type="ECO:0000256" key="11">
    <source>
        <dbReference type="ARBA" id="ARBA00023136"/>
    </source>
</evidence>
<keyword evidence="9 17" id="KW-1133">Transmembrane helix</keyword>
<keyword evidence="5" id="KW-0813">Transport</keyword>
<feature type="transmembrane region" description="Helical" evidence="17">
    <location>
        <begin position="9"/>
        <end position="27"/>
    </location>
</feature>
<dbReference type="PANTHER" id="PTHR36835">
    <property type="entry name" value="CYTOCHROME BO(3) UBIQUINOL OXIDASE SUBUNIT 4"/>
    <property type="match status" value="1"/>
</dbReference>
<dbReference type="GO" id="GO:0015078">
    <property type="term" value="F:proton transmembrane transporter activity"/>
    <property type="evidence" value="ECO:0007669"/>
    <property type="project" value="TreeGrafter"/>
</dbReference>
<evidence type="ECO:0000256" key="7">
    <source>
        <dbReference type="ARBA" id="ARBA00022692"/>
    </source>
</evidence>
<dbReference type="InterPro" id="IPR050968">
    <property type="entry name" value="Cytochrome_c_oxidase_bac_sub4"/>
</dbReference>
<comment type="subcellular location">
    <subcellularLocation>
        <location evidence="1">Cell membrane</location>
        <topology evidence="1">Multi-pass membrane protein</topology>
    </subcellularLocation>
</comment>
<proteinExistence type="inferred from homology"/>
<dbReference type="eggNOG" id="COG3125">
    <property type="taxonomic scope" value="Bacteria"/>
</dbReference>
<dbReference type="InterPro" id="IPR005171">
    <property type="entry name" value="Cyt_c_oxidase_su4_prok"/>
</dbReference>
<dbReference type="EMBL" id="CP003315">
    <property type="protein sequence ID" value="AFA41446.1"/>
    <property type="molecule type" value="Genomic_DNA"/>
</dbReference>
<dbReference type="KEGG" id="wgl:WIGMOR_0633"/>
<keyword evidence="11 17" id="KW-0472">Membrane</keyword>
<evidence type="ECO:0000313" key="19">
    <source>
        <dbReference type="Proteomes" id="UP000009061"/>
    </source>
</evidence>
<evidence type="ECO:0000313" key="18">
    <source>
        <dbReference type="EMBL" id="AFA41446.1"/>
    </source>
</evidence>
<dbReference type="GO" id="GO:0005886">
    <property type="term" value="C:plasma membrane"/>
    <property type="evidence" value="ECO:0007669"/>
    <property type="project" value="UniProtKB-SubCell"/>
</dbReference>
<dbReference type="GO" id="GO:0015990">
    <property type="term" value="P:electron transport coupled proton transport"/>
    <property type="evidence" value="ECO:0007669"/>
    <property type="project" value="InterPro"/>
</dbReference>
<protein>
    <recommendedName>
        <fullName evidence="4">Cytochrome bo(3) ubiquinol oxidase subunit 4</fullName>
    </recommendedName>
    <alternativeName>
        <fullName evidence="16">Cytochrome o ubiquinol oxidase subunit 4</fullName>
    </alternativeName>
    <alternativeName>
        <fullName evidence="13">Oxidase bo(3) subunit 4</fullName>
    </alternativeName>
    <alternativeName>
        <fullName evidence="14">Ubiquinol oxidase polypeptide IV</fullName>
    </alternativeName>
    <alternativeName>
        <fullName evidence="15">Ubiquinol oxidase subunit 4</fullName>
    </alternativeName>
</protein>
<keyword evidence="7 17" id="KW-0812">Transmembrane</keyword>
<evidence type="ECO:0000256" key="9">
    <source>
        <dbReference type="ARBA" id="ARBA00022989"/>
    </source>
</evidence>
<dbReference type="STRING" id="1142511.WIGMOR_0633"/>
<evidence type="ECO:0000256" key="13">
    <source>
        <dbReference type="ARBA" id="ARBA00030071"/>
    </source>
</evidence>
<keyword evidence="6" id="KW-1003">Cell membrane</keyword>
<sequence>MTILCKKKLYIIGSLLSCFFTLVSFLAIIKKNYIDKNFIFLIIISSAILQSIVQLICFLHIYNTEKINWKLISLLFTILIVFILVFGSYWIMSHLHENFM</sequence>
<evidence type="ECO:0000256" key="2">
    <source>
        <dbReference type="ARBA" id="ARBA00008079"/>
    </source>
</evidence>
<evidence type="ECO:0000256" key="12">
    <source>
        <dbReference type="ARBA" id="ARBA00025694"/>
    </source>
</evidence>
<evidence type="ECO:0000256" key="1">
    <source>
        <dbReference type="ARBA" id="ARBA00004651"/>
    </source>
</evidence>
<keyword evidence="10" id="KW-0560">Oxidoreductase</keyword>
<organism evidence="18 19">
    <name type="scientific">Wigglesworthia glossinidia endosymbiont of Glossina morsitans morsitans</name>
    <name type="common">Yale colony</name>
    <dbReference type="NCBI Taxonomy" id="1142511"/>
    <lineage>
        <taxon>Bacteria</taxon>
        <taxon>Pseudomonadati</taxon>
        <taxon>Pseudomonadota</taxon>
        <taxon>Gammaproteobacteria</taxon>
        <taxon>Enterobacterales</taxon>
        <taxon>Erwiniaceae</taxon>
        <taxon>Wigglesworthia</taxon>
    </lineage>
</organism>
<evidence type="ECO:0000256" key="4">
    <source>
        <dbReference type="ARBA" id="ARBA00014689"/>
    </source>
</evidence>
<comment type="subunit">
    <text evidence="3">Heterooctamer of two A chains, two B chains, two C chains and two D chains.</text>
</comment>
<evidence type="ECO:0000256" key="14">
    <source>
        <dbReference type="ARBA" id="ARBA00030211"/>
    </source>
</evidence>
<evidence type="ECO:0000256" key="8">
    <source>
        <dbReference type="ARBA" id="ARBA00022982"/>
    </source>
</evidence>
<dbReference type="RefSeq" id="WP_014354384.1">
    <property type="nucleotide sequence ID" value="NC_016893.1"/>
</dbReference>
<keyword evidence="8" id="KW-0249">Electron transport</keyword>
<dbReference type="Pfam" id="PF03626">
    <property type="entry name" value="COX4_pro"/>
    <property type="match status" value="1"/>
</dbReference>
<name>H6Q5G3_WIGGL</name>
<gene>
    <name evidence="18" type="primary">cyoD</name>
    <name evidence="18" type="ORF">WIGMOR_0633</name>
</gene>
<evidence type="ECO:0000256" key="6">
    <source>
        <dbReference type="ARBA" id="ARBA00022475"/>
    </source>
</evidence>
<dbReference type="GO" id="GO:0019646">
    <property type="term" value="P:aerobic electron transport chain"/>
    <property type="evidence" value="ECO:0007669"/>
    <property type="project" value="TreeGrafter"/>
</dbReference>
<comment type="function">
    <text evidence="12">Cytochrome bo(3) ubiquinol terminal oxidase is the component of the aerobic respiratory chain of E.coli that predominates when cells are grown at high aeration. Has proton pump activity across the membrane in addition to electron transfer, pumping 2 protons/electron.</text>
</comment>
<dbReference type="InterPro" id="IPR014210">
    <property type="entry name" value="Cyt_o_ubiqinol_oxidase_su4"/>
</dbReference>
<reference evidence="18 19" key="1">
    <citation type="journal article" date="2012" name="MBio">
        <title>Insight into the transmission biology and species-specific functional capabilities of tsetse (Diptera: glossinidae) obligate symbiont wigglesworthia.</title>
        <authorList>
            <person name="Rio R.V."/>
            <person name="Symula R.E."/>
            <person name="Wang J."/>
            <person name="Lohs C."/>
            <person name="Wu Y.N."/>
            <person name="Snyder A.K."/>
            <person name="Bjornson R.D."/>
            <person name="Oshima K."/>
            <person name="Biehl B.S."/>
            <person name="Perna N.T."/>
            <person name="Hattori M."/>
            <person name="Aksoy S."/>
        </authorList>
    </citation>
    <scope>NUCLEOTIDE SEQUENCE [LARGE SCALE GENOMIC DNA]</scope>
    <source>
        <strain evidence="18">WGM</strain>
    </source>
</reference>
<comment type="similarity">
    <text evidence="2">Belongs to the cytochrome c oxidase bacterial subunit 4 family.</text>
</comment>
<dbReference type="NCBIfam" id="TIGR02847">
    <property type="entry name" value="CyoD"/>
    <property type="match status" value="1"/>
</dbReference>
<dbReference type="Proteomes" id="UP000009061">
    <property type="component" value="Chromosome"/>
</dbReference>
<dbReference type="AlphaFoldDB" id="H6Q5G3"/>
<evidence type="ECO:0000256" key="15">
    <source>
        <dbReference type="ARBA" id="ARBA00031887"/>
    </source>
</evidence>
<feature type="transmembrane region" description="Helical" evidence="17">
    <location>
        <begin position="39"/>
        <end position="59"/>
    </location>
</feature>
<evidence type="ECO:0000256" key="17">
    <source>
        <dbReference type="SAM" id="Phobius"/>
    </source>
</evidence>
<dbReference type="GO" id="GO:0009319">
    <property type="term" value="C:cytochrome o ubiquinol oxidase complex"/>
    <property type="evidence" value="ECO:0007669"/>
    <property type="project" value="TreeGrafter"/>
</dbReference>
<keyword evidence="19" id="KW-1185">Reference proteome</keyword>
<evidence type="ECO:0000256" key="16">
    <source>
        <dbReference type="ARBA" id="ARBA00032185"/>
    </source>
</evidence>
<evidence type="ECO:0000256" key="5">
    <source>
        <dbReference type="ARBA" id="ARBA00022448"/>
    </source>
</evidence>
<accession>H6Q5G3</accession>
<evidence type="ECO:0000256" key="3">
    <source>
        <dbReference type="ARBA" id="ARBA00011700"/>
    </source>
</evidence>
<feature type="transmembrane region" description="Helical" evidence="17">
    <location>
        <begin position="71"/>
        <end position="92"/>
    </location>
</feature>
<dbReference type="GO" id="GO:0009486">
    <property type="term" value="F:cytochrome bo3 ubiquinol oxidase activity"/>
    <property type="evidence" value="ECO:0007669"/>
    <property type="project" value="InterPro"/>
</dbReference>
<dbReference type="HOGENOM" id="CLU_140945_1_1_6"/>